<dbReference type="OrthoDB" id="10486055at2759"/>
<sequence>MGRRAKNKQGAPEPIENPEWKSKKQLGKRKAEADDADGKPSPRPAKKVKDLSGKSKGK</sequence>
<evidence type="ECO:0000256" key="1">
    <source>
        <dbReference type="SAM" id="MobiDB-lite"/>
    </source>
</evidence>
<evidence type="ECO:0000313" key="3">
    <source>
        <dbReference type="Proteomes" id="UP000054270"/>
    </source>
</evidence>
<proteinExistence type="predicted"/>
<evidence type="ECO:0000313" key="2">
    <source>
        <dbReference type="EMBL" id="KJA27543.1"/>
    </source>
</evidence>
<feature type="non-terminal residue" evidence="2">
    <location>
        <position position="58"/>
    </location>
</feature>
<feature type="region of interest" description="Disordered" evidence="1">
    <location>
        <begin position="1"/>
        <end position="58"/>
    </location>
</feature>
<keyword evidence="3" id="KW-1185">Reference proteome</keyword>
<accession>A0A0D2MU55</accession>
<protein>
    <submittedName>
        <fullName evidence="2">Uncharacterized protein</fullName>
    </submittedName>
</protein>
<reference evidence="3" key="1">
    <citation type="submission" date="2014-04" db="EMBL/GenBank/DDBJ databases">
        <title>Evolutionary Origins and Diversification of the Mycorrhizal Mutualists.</title>
        <authorList>
            <consortium name="DOE Joint Genome Institute"/>
            <consortium name="Mycorrhizal Genomics Consortium"/>
            <person name="Kohler A."/>
            <person name="Kuo A."/>
            <person name="Nagy L.G."/>
            <person name="Floudas D."/>
            <person name="Copeland A."/>
            <person name="Barry K.W."/>
            <person name="Cichocki N."/>
            <person name="Veneault-Fourrey C."/>
            <person name="LaButti K."/>
            <person name="Lindquist E.A."/>
            <person name="Lipzen A."/>
            <person name="Lundell T."/>
            <person name="Morin E."/>
            <person name="Murat C."/>
            <person name="Riley R."/>
            <person name="Ohm R."/>
            <person name="Sun H."/>
            <person name="Tunlid A."/>
            <person name="Henrissat B."/>
            <person name="Grigoriev I.V."/>
            <person name="Hibbett D.S."/>
            <person name="Martin F."/>
        </authorList>
    </citation>
    <scope>NUCLEOTIDE SEQUENCE [LARGE SCALE GENOMIC DNA]</scope>
    <source>
        <strain evidence="3">FD-334 SS-4</strain>
    </source>
</reference>
<dbReference type="Proteomes" id="UP000054270">
    <property type="component" value="Unassembled WGS sequence"/>
</dbReference>
<feature type="compositionally biased region" description="Basic and acidic residues" evidence="1">
    <location>
        <begin position="29"/>
        <end position="40"/>
    </location>
</feature>
<gene>
    <name evidence="2" type="ORF">HYPSUDRAFT_96361</name>
</gene>
<dbReference type="EMBL" id="KN817524">
    <property type="protein sequence ID" value="KJA27543.1"/>
    <property type="molecule type" value="Genomic_DNA"/>
</dbReference>
<dbReference type="STRING" id="945553.A0A0D2MU55"/>
<organism evidence="2 3">
    <name type="scientific">Hypholoma sublateritium (strain FD-334 SS-4)</name>
    <dbReference type="NCBI Taxonomy" id="945553"/>
    <lineage>
        <taxon>Eukaryota</taxon>
        <taxon>Fungi</taxon>
        <taxon>Dikarya</taxon>
        <taxon>Basidiomycota</taxon>
        <taxon>Agaricomycotina</taxon>
        <taxon>Agaricomycetes</taxon>
        <taxon>Agaricomycetidae</taxon>
        <taxon>Agaricales</taxon>
        <taxon>Agaricineae</taxon>
        <taxon>Strophariaceae</taxon>
        <taxon>Hypholoma</taxon>
    </lineage>
</organism>
<feature type="compositionally biased region" description="Basic and acidic residues" evidence="1">
    <location>
        <begin position="47"/>
        <end position="58"/>
    </location>
</feature>
<dbReference type="AlphaFoldDB" id="A0A0D2MU55"/>
<name>A0A0D2MU55_HYPSF</name>